<feature type="transmembrane region" description="Helical" evidence="1">
    <location>
        <begin position="61"/>
        <end position="79"/>
    </location>
</feature>
<comment type="caution">
    <text evidence="2">The sequence shown here is derived from an EMBL/GenBank/DDBJ whole genome shotgun (WGS) entry which is preliminary data.</text>
</comment>
<name>A0A0F9PXE6_9ZZZZ</name>
<feature type="transmembrane region" description="Helical" evidence="1">
    <location>
        <begin position="167"/>
        <end position="184"/>
    </location>
</feature>
<evidence type="ECO:0000256" key="1">
    <source>
        <dbReference type="SAM" id="Phobius"/>
    </source>
</evidence>
<feature type="transmembrane region" description="Helical" evidence="1">
    <location>
        <begin position="111"/>
        <end position="132"/>
    </location>
</feature>
<dbReference type="EMBL" id="LAZR01004768">
    <property type="protein sequence ID" value="KKN05731.1"/>
    <property type="molecule type" value="Genomic_DNA"/>
</dbReference>
<keyword evidence="1" id="KW-0812">Transmembrane</keyword>
<reference evidence="2" key="1">
    <citation type="journal article" date="2015" name="Nature">
        <title>Complex archaea that bridge the gap between prokaryotes and eukaryotes.</title>
        <authorList>
            <person name="Spang A."/>
            <person name="Saw J.H."/>
            <person name="Jorgensen S.L."/>
            <person name="Zaremba-Niedzwiedzka K."/>
            <person name="Martijn J."/>
            <person name="Lind A.E."/>
            <person name="van Eijk R."/>
            <person name="Schleper C."/>
            <person name="Guy L."/>
            <person name="Ettema T.J."/>
        </authorList>
    </citation>
    <scope>NUCLEOTIDE SEQUENCE</scope>
</reference>
<accession>A0A0F9PXE6</accession>
<keyword evidence="1" id="KW-1133">Transmembrane helix</keyword>
<protein>
    <submittedName>
        <fullName evidence="2">Uncharacterized protein</fullName>
    </submittedName>
</protein>
<dbReference type="AlphaFoldDB" id="A0A0F9PXE6"/>
<proteinExistence type="predicted"/>
<keyword evidence="1" id="KW-0472">Membrane</keyword>
<sequence length="189" mass="21085">MWTIALLFYGISSLMELLMNPDILDFNVSLFSVFYLTATSLVGFLGAGQLYLVLKHKASHIFLAFVVIFSLVLLVGLILKVEDFPDISSLSLTGDLGEDIRVISGDYLSSVYIYVVILASVGGMVLLLGAAYSFFRDRSRYYALFFVIGALMPILRNRPFGYLGNELVAVILFFIGFILSVLYMNKQKD</sequence>
<organism evidence="2">
    <name type="scientific">marine sediment metagenome</name>
    <dbReference type="NCBI Taxonomy" id="412755"/>
    <lineage>
        <taxon>unclassified sequences</taxon>
        <taxon>metagenomes</taxon>
        <taxon>ecological metagenomes</taxon>
    </lineage>
</organism>
<feature type="transmembrane region" description="Helical" evidence="1">
    <location>
        <begin position="29"/>
        <end position="54"/>
    </location>
</feature>
<evidence type="ECO:0000313" key="2">
    <source>
        <dbReference type="EMBL" id="KKN05731.1"/>
    </source>
</evidence>
<feature type="transmembrane region" description="Helical" evidence="1">
    <location>
        <begin position="139"/>
        <end position="155"/>
    </location>
</feature>
<gene>
    <name evidence="2" type="ORF">LCGC14_1084370</name>
</gene>